<name>A0ABQ7GJY2_DUNSA</name>
<feature type="domain" description="Nudix hydrolase" evidence="2">
    <location>
        <begin position="9"/>
        <end position="144"/>
    </location>
</feature>
<dbReference type="PROSITE" id="PS51462">
    <property type="entry name" value="NUDIX"/>
    <property type="match status" value="1"/>
</dbReference>
<dbReference type="PANTHER" id="PTHR43736">
    <property type="entry name" value="ADP-RIBOSE PYROPHOSPHATASE"/>
    <property type="match status" value="1"/>
</dbReference>
<feature type="region of interest" description="Disordered" evidence="1">
    <location>
        <begin position="87"/>
        <end position="106"/>
    </location>
</feature>
<dbReference type="Proteomes" id="UP000815325">
    <property type="component" value="Unassembled WGS sequence"/>
</dbReference>
<evidence type="ECO:0000259" key="2">
    <source>
        <dbReference type="PROSITE" id="PS51462"/>
    </source>
</evidence>
<dbReference type="InterPro" id="IPR000086">
    <property type="entry name" value="NUDIX_hydrolase_dom"/>
</dbReference>
<keyword evidence="4" id="KW-1185">Reference proteome</keyword>
<evidence type="ECO:0000256" key="1">
    <source>
        <dbReference type="SAM" id="MobiDB-lite"/>
    </source>
</evidence>
<sequence>MQTKIEYPRPGLTVDALIIKRPTAADGTTQQIQAELLLINRKKEPFKDTWAIPGGFVDENESLDAAASRELLEETSVPPSQAYMTQIGMFGDPGRDPRAGITKNRADEDLEDDAQDAQWFALDRLPPLAFDHKLIIKTACRRLAEKPQVSSDSELTRQLTEAANRLEG</sequence>
<reference evidence="3" key="1">
    <citation type="submission" date="2017-08" db="EMBL/GenBank/DDBJ databases">
        <authorList>
            <person name="Polle J.E."/>
            <person name="Barry K."/>
            <person name="Cushman J."/>
            <person name="Schmutz J."/>
            <person name="Tran D."/>
            <person name="Hathwaick L.T."/>
            <person name="Yim W.C."/>
            <person name="Jenkins J."/>
            <person name="Mckie-Krisberg Z.M."/>
            <person name="Prochnik S."/>
            <person name="Lindquist E."/>
            <person name="Dockter R.B."/>
            <person name="Adam C."/>
            <person name="Molina H."/>
            <person name="Bunkerborg J."/>
            <person name="Jin E."/>
            <person name="Buchheim M."/>
            <person name="Magnuson J."/>
        </authorList>
    </citation>
    <scope>NUCLEOTIDE SEQUENCE</scope>
    <source>
        <strain evidence="3">CCAP 19/18</strain>
    </source>
</reference>
<feature type="region of interest" description="Disordered" evidence="1">
    <location>
        <begin position="146"/>
        <end position="168"/>
    </location>
</feature>
<comment type="caution">
    <text evidence="3">The sequence shown here is derived from an EMBL/GenBank/DDBJ whole genome shotgun (WGS) entry which is preliminary data.</text>
</comment>
<dbReference type="CDD" id="cd18873">
    <property type="entry name" value="NUDIX_NadM_like"/>
    <property type="match status" value="1"/>
</dbReference>
<evidence type="ECO:0000313" key="4">
    <source>
        <dbReference type="Proteomes" id="UP000815325"/>
    </source>
</evidence>
<protein>
    <submittedName>
        <fullName evidence="3">ADP-ribose pyrophosphatase</fullName>
    </submittedName>
</protein>
<dbReference type="InterPro" id="IPR015797">
    <property type="entry name" value="NUDIX_hydrolase-like_dom_sf"/>
</dbReference>
<evidence type="ECO:0000313" key="3">
    <source>
        <dbReference type="EMBL" id="KAF5834915.1"/>
    </source>
</evidence>
<organism evidence="3 4">
    <name type="scientific">Dunaliella salina</name>
    <name type="common">Green alga</name>
    <name type="synonym">Protococcus salinus</name>
    <dbReference type="NCBI Taxonomy" id="3046"/>
    <lineage>
        <taxon>Eukaryota</taxon>
        <taxon>Viridiplantae</taxon>
        <taxon>Chlorophyta</taxon>
        <taxon>core chlorophytes</taxon>
        <taxon>Chlorophyceae</taxon>
        <taxon>CS clade</taxon>
        <taxon>Chlamydomonadales</taxon>
        <taxon>Dunaliellaceae</taxon>
        <taxon>Dunaliella</taxon>
    </lineage>
</organism>
<dbReference type="Pfam" id="PF00293">
    <property type="entry name" value="NUDIX"/>
    <property type="match status" value="1"/>
</dbReference>
<gene>
    <name evidence="3" type="ORF">DUNSADRAFT_8141</name>
</gene>
<accession>A0ABQ7GJY2</accession>
<feature type="compositionally biased region" description="Polar residues" evidence="1">
    <location>
        <begin position="148"/>
        <end position="161"/>
    </location>
</feature>
<dbReference type="EMBL" id="MU069731">
    <property type="protein sequence ID" value="KAF5834915.1"/>
    <property type="molecule type" value="Genomic_DNA"/>
</dbReference>
<dbReference type="SUPFAM" id="SSF55811">
    <property type="entry name" value="Nudix"/>
    <property type="match status" value="1"/>
</dbReference>
<dbReference type="Gene3D" id="3.90.79.10">
    <property type="entry name" value="Nucleoside Triphosphate Pyrophosphohydrolase"/>
    <property type="match status" value="1"/>
</dbReference>
<proteinExistence type="predicted"/>
<dbReference type="PANTHER" id="PTHR43736:SF5">
    <property type="entry name" value="NUDIX HYDROLASE DOMAIN-CONTAINING PROTEIN"/>
    <property type="match status" value="1"/>
</dbReference>